<reference evidence="2" key="1">
    <citation type="submission" date="2016-10" db="EMBL/GenBank/DDBJ databases">
        <authorList>
            <person name="Varghese N."/>
            <person name="Submissions S."/>
        </authorList>
    </citation>
    <scope>NUCLEOTIDE SEQUENCE [LARGE SCALE GENOMIC DNA]</scope>
    <source>
        <strain evidence="2">CGMCC 1.8711</strain>
    </source>
</reference>
<dbReference type="InterPro" id="IPR032710">
    <property type="entry name" value="NTF2-like_dom_sf"/>
</dbReference>
<evidence type="ECO:0008006" key="3">
    <source>
        <dbReference type="Google" id="ProtNLM"/>
    </source>
</evidence>
<evidence type="ECO:0000313" key="1">
    <source>
        <dbReference type="EMBL" id="SFR35169.1"/>
    </source>
</evidence>
<organism evidence="1 2">
    <name type="scientific">Halogeometricum limi</name>
    <dbReference type="NCBI Taxonomy" id="555875"/>
    <lineage>
        <taxon>Archaea</taxon>
        <taxon>Methanobacteriati</taxon>
        <taxon>Methanobacteriota</taxon>
        <taxon>Stenosarchaea group</taxon>
        <taxon>Halobacteria</taxon>
        <taxon>Halobacteriales</taxon>
        <taxon>Haloferacaceae</taxon>
        <taxon>Halogeometricum</taxon>
    </lineage>
</organism>
<dbReference type="EMBL" id="FOYS01000001">
    <property type="protein sequence ID" value="SFR35169.1"/>
    <property type="molecule type" value="Genomic_DNA"/>
</dbReference>
<dbReference type="RefSeq" id="WP_089876560.1">
    <property type="nucleotide sequence ID" value="NZ_FOYS01000001.1"/>
</dbReference>
<dbReference type="Proteomes" id="UP000243250">
    <property type="component" value="Unassembled WGS sequence"/>
</dbReference>
<name>A0A1I6FZ00_9EURY</name>
<sequence>MAGTQNTRNKELVRHLLTEVWQRKNVDAVDELFSEDVLVGGTRTSTGDRTIRRDDLKEIFREWLEAFPDASVESHALLAEHDAVVSFATLHGTHEGAFRGVSPTHEPVEMRAFALYRIRDGRVVEYTAIGELLKLMEQLESERPLDA</sequence>
<dbReference type="OrthoDB" id="288824at2157"/>
<dbReference type="PANTHER" id="PTHR38436">
    <property type="entry name" value="POLYKETIDE CYCLASE SNOAL-LIKE DOMAIN"/>
    <property type="match status" value="1"/>
</dbReference>
<dbReference type="Gene3D" id="3.10.450.50">
    <property type="match status" value="1"/>
</dbReference>
<dbReference type="PANTHER" id="PTHR38436:SF1">
    <property type="entry name" value="ESTER CYCLASE"/>
    <property type="match status" value="1"/>
</dbReference>
<proteinExistence type="predicted"/>
<accession>A0A1I6FZ00</accession>
<dbReference type="Pfam" id="PF07366">
    <property type="entry name" value="SnoaL"/>
    <property type="match status" value="1"/>
</dbReference>
<dbReference type="GO" id="GO:0030638">
    <property type="term" value="P:polyketide metabolic process"/>
    <property type="evidence" value="ECO:0007669"/>
    <property type="project" value="InterPro"/>
</dbReference>
<gene>
    <name evidence="1" type="ORF">SAMN04488124_0575</name>
</gene>
<protein>
    <recommendedName>
        <fullName evidence="3">SnoaL-like polyketide cyclase</fullName>
    </recommendedName>
</protein>
<dbReference type="AlphaFoldDB" id="A0A1I6FZ00"/>
<keyword evidence="2" id="KW-1185">Reference proteome</keyword>
<dbReference type="InterPro" id="IPR009959">
    <property type="entry name" value="Cyclase_SnoaL-like"/>
</dbReference>
<dbReference type="SUPFAM" id="SSF54427">
    <property type="entry name" value="NTF2-like"/>
    <property type="match status" value="1"/>
</dbReference>
<evidence type="ECO:0000313" key="2">
    <source>
        <dbReference type="Proteomes" id="UP000243250"/>
    </source>
</evidence>